<name>A0A7J9SJV5_9EURY</name>
<keyword evidence="3 10" id="KW-0645">Protease</keyword>
<dbReference type="PANTHER" id="PTHR43066:SF1">
    <property type="entry name" value="RHOMBOID PROTEIN 2"/>
    <property type="match status" value="1"/>
</dbReference>
<evidence type="ECO:0000256" key="8">
    <source>
        <dbReference type="SAM" id="Phobius"/>
    </source>
</evidence>
<accession>A0A7J9SJV5</accession>
<evidence type="ECO:0000256" key="1">
    <source>
        <dbReference type="ARBA" id="ARBA00004141"/>
    </source>
</evidence>
<dbReference type="InterPro" id="IPR035952">
    <property type="entry name" value="Rhomboid-like_sf"/>
</dbReference>
<keyword evidence="11" id="KW-1185">Reference proteome</keyword>
<keyword evidence="7 8" id="KW-0472">Membrane</keyword>
<dbReference type="Pfam" id="PF01694">
    <property type="entry name" value="Rhomboid"/>
    <property type="match status" value="1"/>
</dbReference>
<dbReference type="EMBL" id="JACKXD010000004">
    <property type="protein sequence ID" value="MBB6646988.1"/>
    <property type="molecule type" value="Genomic_DNA"/>
</dbReference>
<organism evidence="10 11">
    <name type="scientific">Halobellus ruber</name>
    <dbReference type="NCBI Taxonomy" id="2761102"/>
    <lineage>
        <taxon>Archaea</taxon>
        <taxon>Methanobacteriati</taxon>
        <taxon>Methanobacteriota</taxon>
        <taxon>Stenosarchaea group</taxon>
        <taxon>Halobacteria</taxon>
        <taxon>Halobacteriales</taxon>
        <taxon>Haloferacaceae</taxon>
        <taxon>Halobellus</taxon>
    </lineage>
</organism>
<dbReference type="AlphaFoldDB" id="A0A7J9SJV5"/>
<gene>
    <name evidence="10" type="ORF">H5V44_11950</name>
</gene>
<reference evidence="10 11" key="1">
    <citation type="submission" date="2020-08" db="EMBL/GenBank/DDBJ databases">
        <authorList>
            <person name="Seo M.-J."/>
        </authorList>
    </citation>
    <scope>NUCLEOTIDE SEQUENCE [LARGE SCALE GENOMIC DNA]</scope>
    <source>
        <strain evidence="10 11">MBLA0160</strain>
    </source>
</reference>
<comment type="caution">
    <text evidence="10">The sequence shown here is derived from an EMBL/GenBank/DDBJ whole genome shotgun (WGS) entry which is preliminary data.</text>
</comment>
<keyword evidence="6 8" id="KW-1133">Transmembrane helix</keyword>
<protein>
    <submittedName>
        <fullName evidence="10">Rhomboid family intramembrane serine protease</fullName>
    </submittedName>
</protein>
<dbReference type="GO" id="GO:0006508">
    <property type="term" value="P:proteolysis"/>
    <property type="evidence" value="ECO:0007669"/>
    <property type="project" value="UniProtKB-KW"/>
</dbReference>
<comment type="similarity">
    <text evidence="2">Belongs to the peptidase S54 family.</text>
</comment>
<proteinExistence type="inferred from homology"/>
<feature type="transmembrane region" description="Helical" evidence="8">
    <location>
        <begin position="79"/>
        <end position="98"/>
    </location>
</feature>
<evidence type="ECO:0000256" key="7">
    <source>
        <dbReference type="ARBA" id="ARBA00023136"/>
    </source>
</evidence>
<keyword evidence="4 8" id="KW-0812">Transmembrane</keyword>
<comment type="subcellular location">
    <subcellularLocation>
        <location evidence="1">Membrane</location>
        <topology evidence="1">Multi-pass membrane protein</topology>
    </subcellularLocation>
</comment>
<dbReference type="RefSeq" id="WP_185193365.1">
    <property type="nucleotide sequence ID" value="NZ_JACKXD010000004.1"/>
</dbReference>
<feature type="transmembrane region" description="Helical" evidence="8">
    <location>
        <begin position="138"/>
        <end position="158"/>
    </location>
</feature>
<evidence type="ECO:0000313" key="10">
    <source>
        <dbReference type="EMBL" id="MBB6646988.1"/>
    </source>
</evidence>
<evidence type="ECO:0000256" key="2">
    <source>
        <dbReference type="ARBA" id="ARBA00009045"/>
    </source>
</evidence>
<dbReference type="GO" id="GO:0016020">
    <property type="term" value="C:membrane"/>
    <property type="evidence" value="ECO:0007669"/>
    <property type="project" value="UniProtKB-SubCell"/>
</dbReference>
<dbReference type="PANTHER" id="PTHR43066">
    <property type="entry name" value="RHOMBOID-RELATED PROTEIN"/>
    <property type="match status" value="1"/>
</dbReference>
<dbReference type="SUPFAM" id="SSF144091">
    <property type="entry name" value="Rhomboid-like"/>
    <property type="match status" value="1"/>
</dbReference>
<dbReference type="GO" id="GO:0004252">
    <property type="term" value="F:serine-type endopeptidase activity"/>
    <property type="evidence" value="ECO:0007669"/>
    <property type="project" value="InterPro"/>
</dbReference>
<keyword evidence="5" id="KW-0378">Hydrolase</keyword>
<feature type="domain" description="Peptidase S54 rhomboid" evidence="9">
    <location>
        <begin position="76"/>
        <end position="217"/>
    </location>
</feature>
<evidence type="ECO:0000256" key="5">
    <source>
        <dbReference type="ARBA" id="ARBA00022801"/>
    </source>
</evidence>
<feature type="transmembrane region" description="Helical" evidence="8">
    <location>
        <begin position="110"/>
        <end position="132"/>
    </location>
</feature>
<dbReference type="Proteomes" id="UP000546257">
    <property type="component" value="Unassembled WGS sequence"/>
</dbReference>
<evidence type="ECO:0000256" key="6">
    <source>
        <dbReference type="ARBA" id="ARBA00022989"/>
    </source>
</evidence>
<evidence type="ECO:0000256" key="4">
    <source>
        <dbReference type="ARBA" id="ARBA00022692"/>
    </source>
</evidence>
<sequence length="234" mass="23763">MRPVSASSLVTPFESGVRGVLAQHRSLSAPVTDLLAVAVCAVYAAQAVQAVRWGAPSVYVATNYAYLRVPWLAWPLSPLLHGGLVHVVPNLLTLLAFGRVVEAHLTTRRFAAMAAVAAVGSIVALAGWGLAFGSRPYVAAYGISGVVFAAGGFAAVHFPAHDRVTDLELLAVLFGLCAIGLVAVEVLGAAVSLSPASVNVGHAAGLLVGLATAALVHDCSDVPVVGGQSTDGDP</sequence>
<evidence type="ECO:0000259" key="9">
    <source>
        <dbReference type="Pfam" id="PF01694"/>
    </source>
</evidence>
<feature type="transmembrane region" description="Helical" evidence="8">
    <location>
        <begin position="170"/>
        <end position="191"/>
    </location>
</feature>
<dbReference type="InterPro" id="IPR022764">
    <property type="entry name" value="Peptidase_S54_rhomboid_dom"/>
</dbReference>
<evidence type="ECO:0000256" key="3">
    <source>
        <dbReference type="ARBA" id="ARBA00022670"/>
    </source>
</evidence>
<evidence type="ECO:0000313" key="11">
    <source>
        <dbReference type="Proteomes" id="UP000546257"/>
    </source>
</evidence>
<dbReference type="Gene3D" id="1.20.1540.10">
    <property type="entry name" value="Rhomboid-like"/>
    <property type="match status" value="1"/>
</dbReference>